<dbReference type="Gene3D" id="3.30.540.10">
    <property type="entry name" value="Fructose-1,6-Bisphosphatase, subunit A, domain 1"/>
    <property type="match status" value="1"/>
</dbReference>
<dbReference type="RefSeq" id="WP_109251948.1">
    <property type="nucleotide sequence ID" value="NZ_QEXV01000001.1"/>
</dbReference>
<keyword evidence="4" id="KW-0378">Hydrolase</keyword>
<dbReference type="InterPro" id="IPR000760">
    <property type="entry name" value="Inositol_monophosphatase-like"/>
</dbReference>
<dbReference type="GO" id="GO:0046872">
    <property type="term" value="F:metal ion binding"/>
    <property type="evidence" value="ECO:0007669"/>
    <property type="project" value="UniProtKB-KW"/>
</dbReference>
<feature type="binding site" evidence="7">
    <location>
        <position position="93"/>
    </location>
    <ligand>
        <name>Mg(2+)</name>
        <dbReference type="ChEBI" id="CHEBI:18420"/>
        <label>2</label>
    </ligand>
</feature>
<evidence type="ECO:0000256" key="4">
    <source>
        <dbReference type="ARBA" id="ARBA00022801"/>
    </source>
</evidence>
<keyword evidence="3 7" id="KW-0479">Metal-binding</keyword>
<comment type="caution">
    <text evidence="8">The sequence shown here is derived from an EMBL/GenBank/DDBJ whole genome shotgun (WGS) entry which is preliminary data.</text>
</comment>
<reference evidence="9" key="1">
    <citation type="submission" date="2018-05" db="EMBL/GenBank/DDBJ databases">
        <authorList>
            <person name="Liu B.-T."/>
        </authorList>
    </citation>
    <scope>NUCLEOTIDE SEQUENCE [LARGE SCALE GENOMIC DNA]</scope>
    <source>
        <strain evidence="9">WD6-1</strain>
    </source>
</reference>
<dbReference type="OrthoDB" id="9785695at2"/>
<dbReference type="Pfam" id="PF00459">
    <property type="entry name" value="Inositol_P"/>
    <property type="match status" value="1"/>
</dbReference>
<dbReference type="EC" id="3.1.3.15" evidence="6"/>
<evidence type="ECO:0000256" key="1">
    <source>
        <dbReference type="ARBA" id="ARBA00001946"/>
    </source>
</evidence>
<dbReference type="PANTHER" id="PTHR43200">
    <property type="entry name" value="PHOSPHATASE"/>
    <property type="match status" value="1"/>
</dbReference>
<dbReference type="GO" id="GO:0004401">
    <property type="term" value="F:histidinol-phosphatase activity"/>
    <property type="evidence" value="ECO:0007669"/>
    <property type="project" value="UniProtKB-UniRule"/>
</dbReference>
<feature type="binding site" evidence="7">
    <location>
        <position position="92"/>
    </location>
    <ligand>
        <name>Mg(2+)</name>
        <dbReference type="ChEBI" id="CHEBI:18420"/>
        <label>1</label>
        <note>catalytic</note>
    </ligand>
</feature>
<evidence type="ECO:0000256" key="5">
    <source>
        <dbReference type="ARBA" id="ARBA00022842"/>
    </source>
</evidence>
<dbReference type="InterPro" id="IPR011809">
    <property type="entry name" value="His_9_proposed"/>
</dbReference>
<evidence type="ECO:0000256" key="3">
    <source>
        <dbReference type="ARBA" id="ARBA00022723"/>
    </source>
</evidence>
<feature type="binding site" evidence="7">
    <location>
        <position position="74"/>
    </location>
    <ligand>
        <name>Mg(2+)</name>
        <dbReference type="ChEBI" id="CHEBI:18420"/>
        <label>1</label>
        <note>catalytic</note>
    </ligand>
</feature>
<comment type="similarity">
    <text evidence="2">Belongs to the inositol monophosphatase superfamily.</text>
</comment>
<name>A0A2U2BXH5_9PROT</name>
<keyword evidence="5 7" id="KW-0460">Magnesium</keyword>
<dbReference type="GO" id="GO:0000105">
    <property type="term" value="P:L-histidine biosynthetic process"/>
    <property type="evidence" value="ECO:0007669"/>
    <property type="project" value="UniProtKB-UniRule"/>
</dbReference>
<comment type="cofactor">
    <cofactor evidence="1 7">
        <name>Mg(2+)</name>
        <dbReference type="ChEBI" id="CHEBI:18420"/>
    </cofactor>
</comment>
<dbReference type="SUPFAM" id="SSF56655">
    <property type="entry name" value="Carbohydrate phosphatase"/>
    <property type="match status" value="1"/>
</dbReference>
<dbReference type="NCBIfam" id="TIGR02067">
    <property type="entry name" value="his_9_HisN"/>
    <property type="match status" value="1"/>
</dbReference>
<accession>A0A2U2BXH5</accession>
<proteinExistence type="inferred from homology"/>
<evidence type="ECO:0000256" key="7">
    <source>
        <dbReference type="PIRSR" id="PIRSR600760-2"/>
    </source>
</evidence>
<protein>
    <recommendedName>
        <fullName evidence="6">Histidinol-phosphatase</fullName>
        <ecNumber evidence="6">3.1.3.15</ecNumber>
    </recommendedName>
</protein>
<dbReference type="InterPro" id="IPR051090">
    <property type="entry name" value="Inositol_monoP_superfamily"/>
</dbReference>
<evidence type="ECO:0000256" key="6">
    <source>
        <dbReference type="NCBIfam" id="TIGR02067"/>
    </source>
</evidence>
<dbReference type="PANTHER" id="PTHR43200:SF6">
    <property type="entry name" value="3'(2'),5'-BISPHOSPHATE NUCLEOTIDASE"/>
    <property type="match status" value="1"/>
</dbReference>
<dbReference type="AlphaFoldDB" id="A0A2U2BXH5"/>
<keyword evidence="9" id="KW-1185">Reference proteome</keyword>
<dbReference type="PRINTS" id="PR00377">
    <property type="entry name" value="IMPHPHTASES"/>
</dbReference>
<dbReference type="EMBL" id="QEXV01000001">
    <property type="protein sequence ID" value="PWE18674.1"/>
    <property type="molecule type" value="Genomic_DNA"/>
</dbReference>
<evidence type="ECO:0000313" key="8">
    <source>
        <dbReference type="EMBL" id="PWE18674.1"/>
    </source>
</evidence>
<organism evidence="8 9">
    <name type="scientific">Marinicauda salina</name>
    <dbReference type="NCBI Taxonomy" id="2135793"/>
    <lineage>
        <taxon>Bacteria</taxon>
        <taxon>Pseudomonadati</taxon>
        <taxon>Pseudomonadota</taxon>
        <taxon>Alphaproteobacteria</taxon>
        <taxon>Maricaulales</taxon>
        <taxon>Maricaulaceae</taxon>
        <taxon>Marinicauda</taxon>
    </lineage>
</organism>
<sequence length="271" mass="28293">MPSRTPAPDADLAFAHTLADAAREIAAPLFRAGLAGESKRDDSFDPVTEADRRIEAAMRDLIARDRPEDGVLGEEGEDAPSASGRRWVLDPIDGTRAFLAGLPTWCVLIGLVDESGPTLSVIDQPHTGERFSGLVAGERREAWLDRAGDRRPLAARAGASLDSAIVSTTDPYMFAGAEAAAFEGLRRRAAIARYGLDAYAYAALALGGVDLVVESGLKTWDVAALVPVVQGAGGVITDWSGRPCHEGGQVLAAADPALHAEALALLSGAAD</sequence>
<feature type="binding site" evidence="7">
    <location>
        <position position="90"/>
    </location>
    <ligand>
        <name>Mg(2+)</name>
        <dbReference type="ChEBI" id="CHEBI:18420"/>
        <label>2</label>
    </ligand>
</feature>
<gene>
    <name evidence="8" type="primary">hisN</name>
    <name evidence="8" type="ORF">DDZ18_03510</name>
</gene>
<feature type="binding site" evidence="7">
    <location>
        <position position="221"/>
    </location>
    <ligand>
        <name>Mg(2+)</name>
        <dbReference type="ChEBI" id="CHEBI:18420"/>
        <label>1</label>
        <note>catalytic</note>
    </ligand>
</feature>
<dbReference type="Gene3D" id="3.40.190.80">
    <property type="match status" value="1"/>
</dbReference>
<dbReference type="Proteomes" id="UP000245168">
    <property type="component" value="Unassembled WGS sequence"/>
</dbReference>
<evidence type="ECO:0000256" key="2">
    <source>
        <dbReference type="ARBA" id="ARBA00009759"/>
    </source>
</evidence>
<evidence type="ECO:0000313" key="9">
    <source>
        <dbReference type="Proteomes" id="UP000245168"/>
    </source>
</evidence>